<dbReference type="AlphaFoldDB" id="A0A397UYS0"/>
<keyword evidence="11" id="KW-1185">Reference proteome</keyword>
<dbReference type="Proteomes" id="UP000266673">
    <property type="component" value="Unassembled WGS sequence"/>
</dbReference>
<dbReference type="OrthoDB" id="1470350at2759"/>
<dbReference type="EMBL" id="QKWP01000755">
    <property type="protein sequence ID" value="RIB15295.1"/>
    <property type="molecule type" value="Genomic_DNA"/>
</dbReference>
<name>A0A397UYS0_9GLOM</name>
<dbReference type="PROSITE" id="PS00086">
    <property type="entry name" value="CYTOCHROME_P450"/>
    <property type="match status" value="1"/>
</dbReference>
<dbReference type="InterPro" id="IPR017972">
    <property type="entry name" value="Cyt_P450_CS"/>
</dbReference>
<dbReference type="FunFam" id="1.10.630.10:FF:000182">
    <property type="entry name" value="Cytochrome P450 3A4"/>
    <property type="match status" value="1"/>
</dbReference>
<feature type="binding site" description="axial binding residue" evidence="8">
    <location>
        <position position="438"/>
    </location>
    <ligand>
        <name>heme</name>
        <dbReference type="ChEBI" id="CHEBI:30413"/>
    </ligand>
    <ligandPart>
        <name>Fe</name>
        <dbReference type="ChEBI" id="CHEBI:18248"/>
    </ligandPart>
</feature>
<dbReference type="InterPro" id="IPR001128">
    <property type="entry name" value="Cyt_P450"/>
</dbReference>
<keyword evidence="7 9" id="KW-0503">Monooxygenase</keyword>
<dbReference type="GO" id="GO:0005506">
    <property type="term" value="F:iron ion binding"/>
    <property type="evidence" value="ECO:0007669"/>
    <property type="project" value="InterPro"/>
</dbReference>
<dbReference type="PANTHER" id="PTHR24291:SF50">
    <property type="entry name" value="BIFUNCTIONAL ALBAFLAVENONE MONOOXYGENASE_TERPENE SYNTHASE"/>
    <property type="match status" value="1"/>
</dbReference>
<dbReference type="PANTHER" id="PTHR24291">
    <property type="entry name" value="CYTOCHROME P450 FAMILY 4"/>
    <property type="match status" value="1"/>
</dbReference>
<evidence type="ECO:0000256" key="5">
    <source>
        <dbReference type="ARBA" id="ARBA00023002"/>
    </source>
</evidence>
<dbReference type="Gene3D" id="1.10.630.10">
    <property type="entry name" value="Cytochrome P450"/>
    <property type="match status" value="1"/>
</dbReference>
<sequence length="492" mass="56583">MYYYLAAIVALVSYILYKCYVYPFYLSPLRKIPGPSFENFFIGNYASFLKEEPAKAFIQLKNQYGGIFRYHSLFNEPHIVISDPKLVQQVLVNRSYEFPKYHSKAVVKDIFGNSVLIAEGDSHKRQRKMMTPSFSFTNIKEMFPTFVQAGNKLKDIWMNKIGIKKEERITITDLIPKITLDVIGLIGFNYEFNSTTSSSELAQAYKAIFSRNPPPAYVALVDRFPIIRKLPIPYNNRFYNNVKIVNDISERLIAEQKNSLIQGKDLLALLVKANENLPVDERLKHDELIGQVMTLLIGGHETTSTTLFWSIYFLAKNPDIQDRLRKELIDAFTDRNHQPTLDGIEQLKYIECVLKETLRIMPPVPSLRRCPIKDEILNGYIIPKGTPLIIPIYAIHHDPLIWGEDVENFNPSRWLDPEIKSKISTSTFLPFSAGPKNCIGLKIAQLEFKTVLSILIRNFEFRIIEGFTFKKKSVGFPTPIPGIDLWVSKIED</sequence>
<dbReference type="GO" id="GO:0004497">
    <property type="term" value="F:monooxygenase activity"/>
    <property type="evidence" value="ECO:0007669"/>
    <property type="project" value="UniProtKB-KW"/>
</dbReference>
<dbReference type="STRING" id="44941.A0A397UYS0"/>
<keyword evidence="6 8" id="KW-0408">Iron</keyword>
<evidence type="ECO:0000256" key="7">
    <source>
        <dbReference type="ARBA" id="ARBA00023033"/>
    </source>
</evidence>
<evidence type="ECO:0000313" key="10">
    <source>
        <dbReference type="EMBL" id="RIB15295.1"/>
    </source>
</evidence>
<organism evidence="10 11">
    <name type="scientific">Gigaspora rosea</name>
    <dbReference type="NCBI Taxonomy" id="44941"/>
    <lineage>
        <taxon>Eukaryota</taxon>
        <taxon>Fungi</taxon>
        <taxon>Fungi incertae sedis</taxon>
        <taxon>Mucoromycota</taxon>
        <taxon>Glomeromycotina</taxon>
        <taxon>Glomeromycetes</taxon>
        <taxon>Diversisporales</taxon>
        <taxon>Gigasporaceae</taxon>
        <taxon>Gigaspora</taxon>
    </lineage>
</organism>
<keyword evidence="4 8" id="KW-0479">Metal-binding</keyword>
<keyword evidence="5 9" id="KW-0560">Oxidoreductase</keyword>
<dbReference type="PRINTS" id="PR00463">
    <property type="entry name" value="EP450I"/>
</dbReference>
<keyword evidence="3 8" id="KW-0349">Heme</keyword>
<evidence type="ECO:0000256" key="2">
    <source>
        <dbReference type="ARBA" id="ARBA00010617"/>
    </source>
</evidence>
<dbReference type="GO" id="GO:0020037">
    <property type="term" value="F:heme binding"/>
    <property type="evidence" value="ECO:0007669"/>
    <property type="project" value="InterPro"/>
</dbReference>
<comment type="caution">
    <text evidence="10">The sequence shown here is derived from an EMBL/GenBank/DDBJ whole genome shotgun (WGS) entry which is preliminary data.</text>
</comment>
<proteinExistence type="inferred from homology"/>
<dbReference type="InterPro" id="IPR002401">
    <property type="entry name" value="Cyt_P450_E_grp-I"/>
</dbReference>
<comment type="cofactor">
    <cofactor evidence="1 8">
        <name>heme</name>
        <dbReference type="ChEBI" id="CHEBI:30413"/>
    </cofactor>
</comment>
<evidence type="ECO:0000256" key="3">
    <source>
        <dbReference type="ARBA" id="ARBA00022617"/>
    </source>
</evidence>
<gene>
    <name evidence="10" type="ORF">C2G38_2002421</name>
</gene>
<dbReference type="PRINTS" id="PR00385">
    <property type="entry name" value="P450"/>
</dbReference>
<evidence type="ECO:0000256" key="6">
    <source>
        <dbReference type="ARBA" id="ARBA00023004"/>
    </source>
</evidence>
<evidence type="ECO:0000256" key="8">
    <source>
        <dbReference type="PIRSR" id="PIRSR602401-1"/>
    </source>
</evidence>
<dbReference type="CDD" id="cd11069">
    <property type="entry name" value="CYP_FUM15-like"/>
    <property type="match status" value="1"/>
</dbReference>
<evidence type="ECO:0000313" key="11">
    <source>
        <dbReference type="Proteomes" id="UP000266673"/>
    </source>
</evidence>
<protein>
    <submittedName>
        <fullName evidence="10">Cytochrome P450</fullName>
    </submittedName>
</protein>
<evidence type="ECO:0000256" key="9">
    <source>
        <dbReference type="RuleBase" id="RU000461"/>
    </source>
</evidence>
<dbReference type="InterPro" id="IPR050196">
    <property type="entry name" value="Cytochrome_P450_Monoox"/>
</dbReference>
<dbReference type="SUPFAM" id="SSF48264">
    <property type="entry name" value="Cytochrome P450"/>
    <property type="match status" value="1"/>
</dbReference>
<reference evidence="10 11" key="1">
    <citation type="submission" date="2018-06" db="EMBL/GenBank/DDBJ databases">
        <title>Comparative genomics reveals the genomic features of Rhizophagus irregularis, R. cerebriforme, R. diaphanum and Gigaspora rosea, and their symbiotic lifestyle signature.</title>
        <authorList>
            <person name="Morin E."/>
            <person name="San Clemente H."/>
            <person name="Chen E.C.H."/>
            <person name="De La Providencia I."/>
            <person name="Hainaut M."/>
            <person name="Kuo A."/>
            <person name="Kohler A."/>
            <person name="Murat C."/>
            <person name="Tang N."/>
            <person name="Roy S."/>
            <person name="Loubradou J."/>
            <person name="Henrissat B."/>
            <person name="Grigoriev I.V."/>
            <person name="Corradi N."/>
            <person name="Roux C."/>
            <person name="Martin F.M."/>
        </authorList>
    </citation>
    <scope>NUCLEOTIDE SEQUENCE [LARGE SCALE GENOMIC DNA]</scope>
    <source>
        <strain evidence="10 11">DAOM 194757</strain>
    </source>
</reference>
<evidence type="ECO:0000256" key="4">
    <source>
        <dbReference type="ARBA" id="ARBA00022723"/>
    </source>
</evidence>
<comment type="similarity">
    <text evidence="2 9">Belongs to the cytochrome P450 family.</text>
</comment>
<accession>A0A397UYS0</accession>
<evidence type="ECO:0000256" key="1">
    <source>
        <dbReference type="ARBA" id="ARBA00001971"/>
    </source>
</evidence>
<dbReference type="Pfam" id="PF00067">
    <property type="entry name" value="p450"/>
    <property type="match status" value="1"/>
</dbReference>
<dbReference type="GO" id="GO:0016705">
    <property type="term" value="F:oxidoreductase activity, acting on paired donors, with incorporation or reduction of molecular oxygen"/>
    <property type="evidence" value="ECO:0007669"/>
    <property type="project" value="InterPro"/>
</dbReference>
<dbReference type="InterPro" id="IPR036396">
    <property type="entry name" value="Cyt_P450_sf"/>
</dbReference>